<dbReference type="RefSeq" id="WP_345528389.1">
    <property type="nucleotide sequence ID" value="NZ_BAABKN010000023.1"/>
</dbReference>
<proteinExistence type="predicted"/>
<keyword evidence="2" id="KW-1185">Reference proteome</keyword>
<reference evidence="2" key="1">
    <citation type="journal article" date="2019" name="Int. J. Syst. Evol. Microbiol.">
        <title>The Global Catalogue of Microorganisms (GCM) 10K type strain sequencing project: providing services to taxonomists for standard genome sequencing and annotation.</title>
        <authorList>
            <consortium name="The Broad Institute Genomics Platform"/>
            <consortium name="The Broad Institute Genome Sequencing Center for Infectious Disease"/>
            <person name="Wu L."/>
            <person name="Ma J."/>
        </authorList>
    </citation>
    <scope>NUCLEOTIDE SEQUENCE [LARGE SCALE GENOMIC DNA]</scope>
    <source>
        <strain evidence="2">JCM 18532</strain>
    </source>
</reference>
<dbReference type="Proteomes" id="UP001499882">
    <property type="component" value="Unassembled WGS sequence"/>
</dbReference>
<evidence type="ECO:0000313" key="1">
    <source>
        <dbReference type="EMBL" id="GAA4748517.1"/>
    </source>
</evidence>
<evidence type="ECO:0000313" key="2">
    <source>
        <dbReference type="Proteomes" id="UP001499882"/>
    </source>
</evidence>
<protein>
    <submittedName>
        <fullName evidence="1">Uncharacterized protein</fullName>
    </submittedName>
</protein>
<sequence length="71" mass="7566">MITDLAARRVEQVEVFASATNEAVIRMVARQAPGAVRERDGATVTYSFPTPAGQLPVGPPSVAMEVRRVVA</sequence>
<comment type="caution">
    <text evidence="1">The sequence shown here is derived from an EMBL/GenBank/DDBJ whole genome shotgun (WGS) entry which is preliminary data.</text>
</comment>
<organism evidence="1 2">
    <name type="scientific">Nocardioides endophyticus</name>
    <dbReference type="NCBI Taxonomy" id="1353775"/>
    <lineage>
        <taxon>Bacteria</taxon>
        <taxon>Bacillati</taxon>
        <taxon>Actinomycetota</taxon>
        <taxon>Actinomycetes</taxon>
        <taxon>Propionibacteriales</taxon>
        <taxon>Nocardioidaceae</taxon>
        <taxon>Nocardioides</taxon>
    </lineage>
</organism>
<name>A0ABP8Z790_9ACTN</name>
<gene>
    <name evidence="1" type="ORF">GCM10023350_36810</name>
</gene>
<accession>A0ABP8Z790</accession>
<dbReference type="EMBL" id="BAABKN010000023">
    <property type="protein sequence ID" value="GAA4748517.1"/>
    <property type="molecule type" value="Genomic_DNA"/>
</dbReference>